<dbReference type="InterPro" id="IPR009057">
    <property type="entry name" value="Homeodomain-like_sf"/>
</dbReference>
<dbReference type="PANTHER" id="PTHR30055">
    <property type="entry name" value="HTH-TYPE TRANSCRIPTIONAL REGULATOR RUTR"/>
    <property type="match status" value="1"/>
</dbReference>
<dbReference type="Proteomes" id="UP001209803">
    <property type="component" value="Chromosome"/>
</dbReference>
<evidence type="ECO:0000256" key="3">
    <source>
        <dbReference type="SAM" id="MobiDB-lite"/>
    </source>
</evidence>
<dbReference type="Pfam" id="PF00440">
    <property type="entry name" value="TetR_N"/>
    <property type="match status" value="1"/>
</dbReference>
<dbReference type="Pfam" id="PF17939">
    <property type="entry name" value="TetR_C_30"/>
    <property type="match status" value="1"/>
</dbReference>
<dbReference type="InterPro" id="IPR036271">
    <property type="entry name" value="Tet_transcr_reg_TetR-rel_C_sf"/>
</dbReference>
<dbReference type="RefSeq" id="WP_265680539.1">
    <property type="nucleotide sequence ID" value="NZ_CP120863.1"/>
</dbReference>
<dbReference type="InterPro" id="IPR050109">
    <property type="entry name" value="HTH-type_TetR-like_transc_reg"/>
</dbReference>
<sequence length="246" mass="26860">MKEKSTASSVFLLEGTPPAPARKLQGKPGRPKGGRPDETRDRILNAAESLFADRGYDGASIRDVAAAADVQINAVGYHFGPKEDLFDTVIARRAAVMEALRLDALADARRTAGEAPIPVEILIRAYVRPFIESADHGEPGWRNYAALMGRLANSPLGTEIIARHYDDTARTYLCEFQRTLPGVELEDIVDGFSAMVAAMLGICAKTGRRERLANTDRARAAKKSIDVLVRFHAAGFNALSHTNWRT</sequence>
<dbReference type="PANTHER" id="PTHR30055:SF235">
    <property type="entry name" value="TRANSCRIPTIONAL REGULATORY PROTEIN"/>
    <property type="match status" value="1"/>
</dbReference>
<feature type="domain" description="HTH tetR-type" evidence="4">
    <location>
        <begin position="37"/>
        <end position="97"/>
    </location>
</feature>
<keyword evidence="1 2" id="KW-0238">DNA-binding</keyword>
<protein>
    <submittedName>
        <fullName evidence="5">TetR family transcriptional regulator</fullName>
    </submittedName>
</protein>
<evidence type="ECO:0000313" key="5">
    <source>
        <dbReference type="EMBL" id="WFE89232.1"/>
    </source>
</evidence>
<reference evidence="5 6" key="1">
    <citation type="submission" date="2023-03" db="EMBL/GenBank/DDBJ databases">
        <title>Roseibium porphyridii sp. nov. and Roseibium rhodosorbium sp. nov. isolated from marine algae, Porphyridium cruentum and Rhodosorus marinus, respectively.</title>
        <authorList>
            <person name="Lee M.W."/>
            <person name="Choi B.J."/>
            <person name="Lee J.K."/>
            <person name="Choi D.G."/>
            <person name="Baek J.H."/>
            <person name="Bayburt H."/>
            <person name="Kim J.M."/>
            <person name="Han D.M."/>
            <person name="Kim K.H."/>
            <person name="Jeon C.O."/>
        </authorList>
    </citation>
    <scope>NUCLEOTIDE SEQUENCE [LARGE SCALE GENOMIC DNA]</scope>
    <source>
        <strain evidence="5 6">KMA01</strain>
    </source>
</reference>
<proteinExistence type="predicted"/>
<dbReference type="PRINTS" id="PR00455">
    <property type="entry name" value="HTHTETR"/>
</dbReference>
<keyword evidence="6" id="KW-1185">Reference proteome</keyword>
<evidence type="ECO:0000256" key="1">
    <source>
        <dbReference type="ARBA" id="ARBA00023125"/>
    </source>
</evidence>
<organism evidence="5 6">
    <name type="scientific">Roseibium porphyridii</name>
    <dbReference type="NCBI Taxonomy" id="2866279"/>
    <lineage>
        <taxon>Bacteria</taxon>
        <taxon>Pseudomonadati</taxon>
        <taxon>Pseudomonadota</taxon>
        <taxon>Alphaproteobacteria</taxon>
        <taxon>Hyphomicrobiales</taxon>
        <taxon>Stappiaceae</taxon>
        <taxon>Roseibium</taxon>
    </lineage>
</organism>
<feature type="DNA-binding region" description="H-T-H motif" evidence="2">
    <location>
        <begin position="60"/>
        <end position="79"/>
    </location>
</feature>
<dbReference type="InterPro" id="IPR041586">
    <property type="entry name" value="PsrA_TetR_C"/>
</dbReference>
<feature type="region of interest" description="Disordered" evidence="3">
    <location>
        <begin position="1"/>
        <end position="39"/>
    </location>
</feature>
<evidence type="ECO:0000313" key="6">
    <source>
        <dbReference type="Proteomes" id="UP001209803"/>
    </source>
</evidence>
<dbReference type="EMBL" id="CP120863">
    <property type="protein sequence ID" value="WFE89232.1"/>
    <property type="molecule type" value="Genomic_DNA"/>
</dbReference>
<evidence type="ECO:0000256" key="2">
    <source>
        <dbReference type="PROSITE-ProRule" id="PRU00335"/>
    </source>
</evidence>
<dbReference type="SUPFAM" id="SSF46689">
    <property type="entry name" value="Homeodomain-like"/>
    <property type="match status" value="1"/>
</dbReference>
<dbReference type="PROSITE" id="PS50977">
    <property type="entry name" value="HTH_TETR_2"/>
    <property type="match status" value="1"/>
</dbReference>
<name>A0ABY8F182_9HYPH</name>
<dbReference type="SUPFAM" id="SSF48498">
    <property type="entry name" value="Tetracyclin repressor-like, C-terminal domain"/>
    <property type="match status" value="1"/>
</dbReference>
<evidence type="ECO:0000259" key="4">
    <source>
        <dbReference type="PROSITE" id="PS50977"/>
    </source>
</evidence>
<accession>A0ABY8F182</accession>
<dbReference type="InterPro" id="IPR001647">
    <property type="entry name" value="HTH_TetR"/>
</dbReference>
<dbReference type="Gene3D" id="1.10.357.10">
    <property type="entry name" value="Tetracycline Repressor, domain 2"/>
    <property type="match status" value="1"/>
</dbReference>
<gene>
    <name evidence="5" type="ORF">K1718_24245</name>
</gene>